<dbReference type="OrthoDB" id="10267950at2759"/>
<dbReference type="GO" id="GO:0003877">
    <property type="term" value="F:ATP:ADP adenylyltransferase activity"/>
    <property type="evidence" value="ECO:0007669"/>
    <property type="project" value="InterPro"/>
</dbReference>
<dbReference type="InterPro" id="IPR045759">
    <property type="entry name" value="Ap4A_phos1/2_N"/>
</dbReference>
<evidence type="ECO:0000259" key="3">
    <source>
        <dbReference type="Pfam" id="PF19327"/>
    </source>
</evidence>
<dbReference type="EMBL" id="SRPW01002566">
    <property type="protein sequence ID" value="KAG5991981.1"/>
    <property type="molecule type" value="Genomic_DNA"/>
</dbReference>
<feature type="region of interest" description="Disordered" evidence="1">
    <location>
        <begin position="1"/>
        <end position="36"/>
    </location>
</feature>
<dbReference type="InterPro" id="IPR043171">
    <property type="entry name" value="Ap4A_phos1/2-like"/>
</dbReference>
<dbReference type="PANTHER" id="PTHR38420:SF3">
    <property type="entry name" value="5',5'''-P-1,P-4-TETRAPHOSPHATE PHOSPHORYLASE 2"/>
    <property type="match status" value="1"/>
</dbReference>
<dbReference type="PANTHER" id="PTHR38420">
    <property type="entry name" value="AP-4-A PHOSPHORYLASE II"/>
    <property type="match status" value="1"/>
</dbReference>
<dbReference type="Pfam" id="PF09830">
    <property type="entry name" value="ATP_transf"/>
    <property type="match status" value="1"/>
</dbReference>
<evidence type="ECO:0000256" key="1">
    <source>
        <dbReference type="SAM" id="MobiDB-lite"/>
    </source>
</evidence>
<dbReference type="InterPro" id="IPR036265">
    <property type="entry name" value="HIT-like_sf"/>
</dbReference>
<dbReference type="SUPFAM" id="SSF54197">
    <property type="entry name" value="HIT-like"/>
    <property type="match status" value="1"/>
</dbReference>
<reference evidence="4" key="1">
    <citation type="journal article" date="2020" name="bioRxiv">
        <title>Whole genome comparisons of ergot fungi reveals the divergence and evolution of species within the genus Claviceps are the result of varying mechanisms driving genome evolution and host range expansion.</title>
        <authorList>
            <person name="Wyka S.A."/>
            <person name="Mondo S.J."/>
            <person name="Liu M."/>
            <person name="Dettman J."/>
            <person name="Nalam V."/>
            <person name="Broders K.D."/>
        </authorList>
    </citation>
    <scope>NUCLEOTIDE SEQUENCE</scope>
    <source>
        <strain evidence="4">CCC 602</strain>
    </source>
</reference>
<dbReference type="AlphaFoldDB" id="A0A9P7N442"/>
<dbReference type="Pfam" id="PF19327">
    <property type="entry name" value="Ap4A_phos_N"/>
    <property type="match status" value="1"/>
</dbReference>
<comment type="caution">
    <text evidence="4">The sequence shown here is derived from an EMBL/GenBank/DDBJ whole genome shotgun (WGS) entry which is preliminary data.</text>
</comment>
<dbReference type="InterPro" id="IPR009163">
    <property type="entry name" value="Ap4A_phos1/2"/>
</dbReference>
<dbReference type="InterPro" id="IPR019200">
    <property type="entry name" value="ATP_adenylylTrfase_C"/>
</dbReference>
<accession>A0A9P7N442</accession>
<dbReference type="GO" id="GO:0005524">
    <property type="term" value="F:ATP binding"/>
    <property type="evidence" value="ECO:0007669"/>
    <property type="project" value="InterPro"/>
</dbReference>
<proteinExistence type="predicted"/>
<evidence type="ECO:0000313" key="4">
    <source>
        <dbReference type="EMBL" id="KAG5991981.1"/>
    </source>
</evidence>
<feature type="domain" description="Ap4A phosphorylase 1/2 N-terminal" evidence="3">
    <location>
        <begin position="29"/>
        <end position="139"/>
    </location>
</feature>
<dbReference type="Proteomes" id="UP000748025">
    <property type="component" value="Unassembled WGS sequence"/>
</dbReference>
<name>A0A9P7N442_9HYPO</name>
<keyword evidence="5" id="KW-1185">Reference proteome</keyword>
<protein>
    <submittedName>
        <fullName evidence="4">Uncharacterized protein</fullName>
    </submittedName>
</protein>
<sequence>FQLRFSPALANKPKPLPQHIQPEPAEPPETSKPFNPFAHPSPSLFIADVGPAHYLVLNKFAVVPGHFILATRAFKPQSHVLERADLEATMACLEGYAPPRGRDDGDGEHDGLFAFFNSGEHSGASQPHRHVQFLPVEQMSRGLEQHQGETPHWRLFIGQGPGAEKEMPFVVFSEELRPGMPPSEVHGVYLRLYREGCRAVMRATGQPCVGDAPGEGPALMSYNLGLTSTRMVLCPRLAEGGRVSGLEGEEVGRLALNGTVLAGTALVKTEGEWEALRRRPSGLVDVLRGIGIPREDGAGESGDCEGQG</sequence>
<organism evidence="4 5">
    <name type="scientific">Claviceps pusilla</name>
    <dbReference type="NCBI Taxonomy" id="123648"/>
    <lineage>
        <taxon>Eukaryota</taxon>
        <taxon>Fungi</taxon>
        <taxon>Dikarya</taxon>
        <taxon>Ascomycota</taxon>
        <taxon>Pezizomycotina</taxon>
        <taxon>Sordariomycetes</taxon>
        <taxon>Hypocreomycetidae</taxon>
        <taxon>Hypocreales</taxon>
        <taxon>Clavicipitaceae</taxon>
        <taxon>Claviceps</taxon>
    </lineage>
</organism>
<gene>
    <name evidence="4" type="ORF">E4U43_003888</name>
</gene>
<feature type="non-terminal residue" evidence="4">
    <location>
        <position position="1"/>
    </location>
</feature>
<feature type="domain" description="ATP adenylyltransferase C-terminal" evidence="2">
    <location>
        <begin position="166"/>
        <end position="293"/>
    </location>
</feature>
<evidence type="ECO:0000259" key="2">
    <source>
        <dbReference type="Pfam" id="PF09830"/>
    </source>
</evidence>
<dbReference type="Gene3D" id="3.30.428.70">
    <property type="match status" value="1"/>
</dbReference>
<evidence type="ECO:0000313" key="5">
    <source>
        <dbReference type="Proteomes" id="UP000748025"/>
    </source>
</evidence>
<dbReference type="GO" id="GO:0009117">
    <property type="term" value="P:nucleotide metabolic process"/>
    <property type="evidence" value="ECO:0007669"/>
    <property type="project" value="InterPro"/>
</dbReference>